<accession>A0A7V8SXP6</accession>
<evidence type="ECO:0000313" key="2">
    <source>
        <dbReference type="EMBL" id="MBA0085907.1"/>
    </source>
</evidence>
<dbReference type="EMBL" id="JACDQQ010001259">
    <property type="protein sequence ID" value="MBA0085907.1"/>
    <property type="molecule type" value="Genomic_DNA"/>
</dbReference>
<sequence>MNGLKLRAIFIGAAMLVVGLSGSISLSAQESVEGPSNGRAAQGNDQSRHRADGERHGLPLEIFAVTPGTKFLVRLEDDLSTKGAQENSLFRVRTLEPLEAGSGFYLASGAEIKGHVSRVEPAGVAGRAKVWLTFDELHTQFGDLPIVAEVVGVPGDHSVKPIEEGLIQGRTSTQQDARAAAVAGAAIGAVKGVKHKDKKEAAEGAALGAITAYLMESGRGHELNLPKGAKLELELERALYLVKD</sequence>
<comment type="caution">
    <text evidence="2">The sequence shown here is derived from an EMBL/GenBank/DDBJ whole genome shotgun (WGS) entry which is preliminary data.</text>
</comment>
<gene>
    <name evidence="2" type="ORF">HRJ53_12990</name>
</gene>
<dbReference type="AlphaFoldDB" id="A0A7V8SXP6"/>
<evidence type="ECO:0000256" key="1">
    <source>
        <dbReference type="SAM" id="MobiDB-lite"/>
    </source>
</evidence>
<dbReference type="Proteomes" id="UP000567293">
    <property type="component" value="Unassembled WGS sequence"/>
</dbReference>
<evidence type="ECO:0008006" key="4">
    <source>
        <dbReference type="Google" id="ProtNLM"/>
    </source>
</evidence>
<name>A0A7V8SXP6_9BACT</name>
<reference evidence="2" key="1">
    <citation type="submission" date="2020-06" db="EMBL/GenBank/DDBJ databases">
        <title>Legume-microbial interactions unlock mineral nutrients during tropical forest succession.</title>
        <authorList>
            <person name="Epihov D.Z."/>
        </authorList>
    </citation>
    <scope>NUCLEOTIDE SEQUENCE [LARGE SCALE GENOMIC DNA]</scope>
    <source>
        <strain evidence="2">Pan2503</strain>
    </source>
</reference>
<organism evidence="2 3">
    <name type="scientific">Candidatus Acidiferrum panamense</name>
    <dbReference type="NCBI Taxonomy" id="2741543"/>
    <lineage>
        <taxon>Bacteria</taxon>
        <taxon>Pseudomonadati</taxon>
        <taxon>Acidobacteriota</taxon>
        <taxon>Terriglobia</taxon>
        <taxon>Candidatus Acidiferrales</taxon>
        <taxon>Candidatus Acidiferrum</taxon>
    </lineage>
</organism>
<feature type="region of interest" description="Disordered" evidence="1">
    <location>
        <begin position="30"/>
        <end position="52"/>
    </location>
</feature>
<proteinExistence type="predicted"/>
<evidence type="ECO:0000313" key="3">
    <source>
        <dbReference type="Proteomes" id="UP000567293"/>
    </source>
</evidence>
<keyword evidence="3" id="KW-1185">Reference proteome</keyword>
<protein>
    <recommendedName>
        <fullName evidence="4">Glycine zipper domain-containing protein</fullName>
    </recommendedName>
</protein>